<dbReference type="GO" id="GO:0005524">
    <property type="term" value="F:ATP binding"/>
    <property type="evidence" value="ECO:0007669"/>
    <property type="project" value="InterPro"/>
</dbReference>
<dbReference type="OrthoDB" id="427480at2759"/>
<dbReference type="Gene3D" id="1.10.510.10">
    <property type="entry name" value="Transferase(Phosphotransferase) domain 1"/>
    <property type="match status" value="1"/>
</dbReference>
<name>A0A9P0Z1G6_CUSEU</name>
<protein>
    <recommendedName>
        <fullName evidence="2">Protein kinase domain-containing protein</fullName>
    </recommendedName>
</protein>
<feature type="domain" description="Protein kinase" evidence="2">
    <location>
        <begin position="141"/>
        <end position="465"/>
    </location>
</feature>
<reference evidence="3" key="1">
    <citation type="submission" date="2022-07" db="EMBL/GenBank/DDBJ databases">
        <authorList>
            <person name="Macas J."/>
            <person name="Novak P."/>
            <person name="Neumann P."/>
        </authorList>
    </citation>
    <scope>NUCLEOTIDE SEQUENCE</scope>
</reference>
<dbReference type="SUPFAM" id="SSF56112">
    <property type="entry name" value="Protein kinase-like (PK-like)"/>
    <property type="match status" value="1"/>
</dbReference>
<dbReference type="AlphaFoldDB" id="A0A9P0Z1G6"/>
<dbReference type="InterPro" id="IPR000719">
    <property type="entry name" value="Prot_kinase_dom"/>
</dbReference>
<comment type="caution">
    <text evidence="3">The sequence shown here is derived from an EMBL/GenBank/DDBJ whole genome shotgun (WGS) entry which is preliminary data.</text>
</comment>
<dbReference type="EMBL" id="CAMAPE010000017">
    <property type="protein sequence ID" value="CAH9083499.1"/>
    <property type="molecule type" value="Genomic_DNA"/>
</dbReference>
<dbReference type="Proteomes" id="UP001152484">
    <property type="component" value="Unassembled WGS sequence"/>
</dbReference>
<dbReference type="PANTHER" id="PTHR43173:SF28">
    <property type="entry name" value="AARF DOMAIN CONTAINING KINASE 5"/>
    <property type="match status" value="1"/>
</dbReference>
<dbReference type="PROSITE" id="PS50011">
    <property type="entry name" value="PROTEIN_KINASE_DOM"/>
    <property type="match status" value="1"/>
</dbReference>
<dbReference type="InterPro" id="IPR004147">
    <property type="entry name" value="ABC1_dom"/>
</dbReference>
<dbReference type="GO" id="GO:0004672">
    <property type="term" value="F:protein kinase activity"/>
    <property type="evidence" value="ECO:0007669"/>
    <property type="project" value="InterPro"/>
</dbReference>
<dbReference type="CDD" id="cd13969">
    <property type="entry name" value="ADCK1-like"/>
    <property type="match status" value="1"/>
</dbReference>
<proteinExistence type="inferred from homology"/>
<organism evidence="3 4">
    <name type="scientific">Cuscuta europaea</name>
    <name type="common">European dodder</name>
    <dbReference type="NCBI Taxonomy" id="41803"/>
    <lineage>
        <taxon>Eukaryota</taxon>
        <taxon>Viridiplantae</taxon>
        <taxon>Streptophyta</taxon>
        <taxon>Embryophyta</taxon>
        <taxon>Tracheophyta</taxon>
        <taxon>Spermatophyta</taxon>
        <taxon>Magnoliopsida</taxon>
        <taxon>eudicotyledons</taxon>
        <taxon>Gunneridae</taxon>
        <taxon>Pentapetalae</taxon>
        <taxon>asterids</taxon>
        <taxon>lamiids</taxon>
        <taxon>Solanales</taxon>
        <taxon>Convolvulaceae</taxon>
        <taxon>Cuscuteae</taxon>
        <taxon>Cuscuta</taxon>
        <taxon>Cuscuta subgen. Cuscuta</taxon>
    </lineage>
</organism>
<dbReference type="PANTHER" id="PTHR43173">
    <property type="entry name" value="ABC1 FAMILY PROTEIN"/>
    <property type="match status" value="1"/>
</dbReference>
<gene>
    <name evidence="3" type="ORF">CEURO_LOCUS8611</name>
</gene>
<dbReference type="InterPro" id="IPR051130">
    <property type="entry name" value="Mito_struct-func_regulator"/>
</dbReference>
<keyword evidence="4" id="KW-1185">Reference proteome</keyword>
<sequence>MRPWQGMFKISRRCLIAAAVLGGATAVTFQARDHIPILSPTDYPFINGAVRSSRALFTITSNVVDYVYSLHGSTQNNEEYLRALSEVHLRSAKRLLKLCEANKGIYVKAGQFVASVRVRTIPKEYSSTLSSLQDQAVPCPFDSIKEVLINSFGPNLSEIFFSFDEQPFAAASVAQVHHAVLRDNKEVAVKVQYPGLEYQMKFDLATVSFLSKSVSWFFPECRFEWLVLEFKKSITSELDFIEEAKNLEIMFKNFKNNSMIRIPQVFWDFTTSNVLTMQFCKGHKVDDLDFLRQMGINPSKVAKALAEAVSEMIFLHGFLHGDLHPGNILVCPEGWNGFSLVLLDFGICKKLDEAFRLNFCQLWEALIFKDSNKIQQLGDYFGVGRYSRYFPVIFTGRTIESKSPLSRGMSDEEKKNLNKELKSLRVEDISSFMESLPNEFLTVLRTDGLLRSLMNKLGASQQMRLLAYAKFALHGLSLKCDSGSEYAIEEVYLRFKNGIRYIQLRLRFAMLNLISWIDNIQHASAENLKCILSSVSNAVRYVLPSTH</sequence>
<accession>A0A9P0Z1G6</accession>
<evidence type="ECO:0000259" key="2">
    <source>
        <dbReference type="PROSITE" id="PS50011"/>
    </source>
</evidence>
<evidence type="ECO:0000313" key="3">
    <source>
        <dbReference type="EMBL" id="CAH9083499.1"/>
    </source>
</evidence>
<dbReference type="InterPro" id="IPR011009">
    <property type="entry name" value="Kinase-like_dom_sf"/>
</dbReference>
<dbReference type="Pfam" id="PF03109">
    <property type="entry name" value="ABC1"/>
    <property type="match status" value="1"/>
</dbReference>
<dbReference type="SMART" id="SM00220">
    <property type="entry name" value="S_TKc"/>
    <property type="match status" value="1"/>
</dbReference>
<evidence type="ECO:0000256" key="1">
    <source>
        <dbReference type="ARBA" id="ARBA00009670"/>
    </source>
</evidence>
<evidence type="ECO:0000313" key="4">
    <source>
        <dbReference type="Proteomes" id="UP001152484"/>
    </source>
</evidence>
<comment type="similarity">
    <text evidence="1">Belongs to the protein kinase superfamily. ADCK protein kinase family.</text>
</comment>
<dbReference type="InterPro" id="IPR045307">
    <property type="entry name" value="ADCK1_dom"/>
</dbReference>